<dbReference type="AlphaFoldDB" id="A0AAQ1JXN1"/>
<name>A0AAQ1JXN1_9BURK</name>
<gene>
    <name evidence="3" type="ORF">SAMN05216550_12339</name>
</gene>
<feature type="coiled-coil region" evidence="1">
    <location>
        <begin position="217"/>
        <end position="244"/>
    </location>
</feature>
<comment type="caution">
    <text evidence="3">The sequence shown here is derived from an EMBL/GenBank/DDBJ whole genome shotgun (WGS) entry which is preliminary data.</text>
</comment>
<feature type="region of interest" description="Disordered" evidence="2">
    <location>
        <begin position="1"/>
        <end position="53"/>
    </location>
</feature>
<keyword evidence="1" id="KW-0175">Coiled coil</keyword>
<reference evidence="3 4" key="1">
    <citation type="submission" date="2016-10" db="EMBL/GenBank/DDBJ databases">
        <authorList>
            <person name="Varghese N."/>
            <person name="Submissions S."/>
        </authorList>
    </citation>
    <scope>NUCLEOTIDE SEQUENCE [LARGE SCALE GENOMIC DNA]</scope>
    <source>
        <strain evidence="3 4">LMG 22274</strain>
    </source>
</reference>
<evidence type="ECO:0000256" key="2">
    <source>
        <dbReference type="SAM" id="MobiDB-lite"/>
    </source>
</evidence>
<accession>A0AAQ1JXN1</accession>
<dbReference type="RefSeq" id="WP_124263234.1">
    <property type="nucleotide sequence ID" value="NZ_CADFGN010000015.1"/>
</dbReference>
<evidence type="ECO:0000313" key="3">
    <source>
        <dbReference type="EMBL" id="SEK12953.1"/>
    </source>
</evidence>
<dbReference type="Proteomes" id="UP000183529">
    <property type="component" value="Unassembled WGS sequence"/>
</dbReference>
<evidence type="ECO:0000256" key="1">
    <source>
        <dbReference type="SAM" id="Coils"/>
    </source>
</evidence>
<sequence length="436" mass="48985">MSNKKKPPFDANSDASSPAHGEDRKNSGNLTPPSDDFDPTIPEEGVVLPSDDGSGGFFGTHLPSHNDIAHAARESFGGTLPEERLQELMQSCTEINESVRRIMHEHMTLGFRFGEVIRIVHAAYIAKFGDDARTHQRAQTDAYLYLEKLHQFSRTKIKSHLRAYAKFHANTEAVEFLRQTDMQLLLPKDLGDEIVNAVIEQRKANPDLSTRAVRDLIAAYREKVDELTATREQVETNNEEVARLTALYDISRAEEQRVQREMEQMRLAQTANQEETDRLRNDLALSGNSRNALHQQLSEVEKELAVARREVAEANARPPVKDDAAREDLNRLNDQFQKLLKESTELQARIEAQKAQETEIAAKVAEAETALEANKRVEEEMNALVIEFGQVAQRYTSVQLLCTAEGKLQRYAPMFNALADVVGKFHTEIVAAAKAA</sequence>
<dbReference type="EMBL" id="FNZM01000023">
    <property type="protein sequence ID" value="SEK12953.1"/>
    <property type="molecule type" value="Genomic_DNA"/>
</dbReference>
<protein>
    <recommendedName>
        <fullName evidence="5">Chromosome partition protein Smc</fullName>
    </recommendedName>
</protein>
<proteinExistence type="predicted"/>
<organism evidence="3 4">
    <name type="scientific">Paraburkholderia tropica</name>
    <dbReference type="NCBI Taxonomy" id="92647"/>
    <lineage>
        <taxon>Bacteria</taxon>
        <taxon>Pseudomonadati</taxon>
        <taxon>Pseudomonadota</taxon>
        <taxon>Betaproteobacteria</taxon>
        <taxon>Burkholderiales</taxon>
        <taxon>Burkholderiaceae</taxon>
        <taxon>Paraburkholderia</taxon>
    </lineage>
</organism>
<evidence type="ECO:0008006" key="5">
    <source>
        <dbReference type="Google" id="ProtNLM"/>
    </source>
</evidence>
<evidence type="ECO:0000313" key="4">
    <source>
        <dbReference type="Proteomes" id="UP000183529"/>
    </source>
</evidence>
<feature type="coiled-coil region" evidence="1">
    <location>
        <begin position="290"/>
        <end position="387"/>
    </location>
</feature>